<dbReference type="SUPFAM" id="SSF143100">
    <property type="entry name" value="TTHA1013/TTHA0281-like"/>
    <property type="match status" value="1"/>
</dbReference>
<organism evidence="1 2">
    <name type="scientific">Candidatus Methylomirabilis tolerans</name>
    <dbReference type="NCBI Taxonomy" id="3123416"/>
    <lineage>
        <taxon>Bacteria</taxon>
        <taxon>Candidatus Methylomirabilota</taxon>
        <taxon>Candidatus Methylomirabilia</taxon>
        <taxon>Candidatus Methylomirabilales</taxon>
        <taxon>Candidatus Methylomirabilaceae</taxon>
        <taxon>Candidatus Methylomirabilis</taxon>
    </lineage>
</organism>
<evidence type="ECO:0000313" key="2">
    <source>
        <dbReference type="Proteomes" id="UP001197609"/>
    </source>
</evidence>
<dbReference type="InterPro" id="IPR035069">
    <property type="entry name" value="TTHA1013/TTHA0281-like"/>
</dbReference>
<name>A0AAJ1AHV5_9BACT</name>
<dbReference type="Proteomes" id="UP001197609">
    <property type="component" value="Unassembled WGS sequence"/>
</dbReference>
<dbReference type="AlphaFoldDB" id="A0AAJ1AHV5"/>
<protein>
    <submittedName>
        <fullName evidence="1">Type II toxin-antitoxin system HicB family antitoxin</fullName>
    </submittedName>
</protein>
<sequence length="69" mass="7650">MSEVIFEVVQEGDGGFVAECLTEGIFSQADTWEELRANVLEAVAAYFFDREPPSGVRLHLVRDEFVAVG</sequence>
<comment type="caution">
    <text evidence="1">The sequence shown here is derived from an EMBL/GenBank/DDBJ whole genome shotgun (WGS) entry which is preliminary data.</text>
</comment>
<accession>A0AAJ1AHV5</accession>
<evidence type="ECO:0000313" key="1">
    <source>
        <dbReference type="EMBL" id="MBZ0159461.1"/>
    </source>
</evidence>
<gene>
    <name evidence="1" type="ORF">K8G79_04905</name>
</gene>
<dbReference type="EMBL" id="JAIOIU010000054">
    <property type="protein sequence ID" value="MBZ0159461.1"/>
    <property type="molecule type" value="Genomic_DNA"/>
</dbReference>
<dbReference type="Gene3D" id="3.30.160.250">
    <property type="match status" value="1"/>
</dbReference>
<proteinExistence type="predicted"/>
<reference evidence="1 2" key="1">
    <citation type="journal article" date="2021" name="bioRxiv">
        <title>Unraveling nitrogen, sulfur and carbon metabolic pathways and microbial community transcriptional responses to substrate deprivation and toxicity stresses in a bioreactor mimicking anoxic brackish coastal sediment conditions.</title>
        <authorList>
            <person name="Martins P.D."/>
            <person name="Echeveste M.J."/>
            <person name="Arshad A."/>
            <person name="Kurth J."/>
            <person name="Ouboter H."/>
            <person name="Jetten M.S.M."/>
            <person name="Welte C.U."/>
        </authorList>
    </citation>
    <scope>NUCLEOTIDE SEQUENCE [LARGE SCALE GENOMIC DNA]</scope>
    <source>
        <strain evidence="1">MAG_38</strain>
    </source>
</reference>